<dbReference type="Gene3D" id="1.20.1110.10">
    <property type="entry name" value="Calcium-transporting ATPase, transmembrane domain"/>
    <property type="match status" value="1"/>
</dbReference>
<feature type="domain" description="Cation-transporting P-type ATPase C-terminal" evidence="5">
    <location>
        <begin position="1"/>
        <end position="130"/>
    </location>
</feature>
<keyword evidence="4" id="KW-1133">Transmembrane helix</keyword>
<dbReference type="AlphaFoldDB" id="A0A914Y9U5"/>
<evidence type="ECO:0000256" key="2">
    <source>
        <dbReference type="ARBA" id="ARBA00022723"/>
    </source>
</evidence>
<dbReference type="GO" id="GO:0005388">
    <property type="term" value="F:P-type calcium transporter activity"/>
    <property type="evidence" value="ECO:0007669"/>
    <property type="project" value="TreeGrafter"/>
</dbReference>
<feature type="transmembrane region" description="Helical" evidence="4">
    <location>
        <begin position="81"/>
        <end position="101"/>
    </location>
</feature>
<dbReference type="InterPro" id="IPR006068">
    <property type="entry name" value="ATPase_P-typ_cation-transptr_C"/>
</dbReference>
<evidence type="ECO:0000256" key="1">
    <source>
        <dbReference type="ARBA" id="ARBA00004127"/>
    </source>
</evidence>
<keyword evidence="6" id="KW-1185">Reference proteome</keyword>
<name>A0A914Y9U5_9BILA</name>
<sequence>MVKNIVGQAVYQLVVLFVLIFAGEKFFDIPSGRWAAFGSKPSQHFTIVFNTFVMMTLFNELNARKIYGERNVFKGLFTNPLFCSIWISTMIGQFLIVQYGGSWFSTASLSFEQWFICLALGIGTLLWQQVCDIFF</sequence>
<comment type="subcellular location">
    <subcellularLocation>
        <location evidence="1">Endomembrane system</location>
        <topology evidence="1">Multi-pass membrane protein</topology>
    </subcellularLocation>
</comment>
<proteinExistence type="predicted"/>
<keyword evidence="4" id="KW-0472">Membrane</keyword>
<dbReference type="WBParaSite" id="PSU_v2.g1430.t1">
    <property type="protein sequence ID" value="PSU_v2.g1430.t1"/>
    <property type="gene ID" value="PSU_v2.g1430"/>
</dbReference>
<evidence type="ECO:0000256" key="4">
    <source>
        <dbReference type="SAM" id="Phobius"/>
    </source>
</evidence>
<keyword evidence="2" id="KW-0479">Metal-binding</keyword>
<dbReference type="SUPFAM" id="SSF81665">
    <property type="entry name" value="Calcium ATPase, transmembrane domain M"/>
    <property type="match status" value="1"/>
</dbReference>
<dbReference type="GO" id="GO:0046872">
    <property type="term" value="F:metal ion binding"/>
    <property type="evidence" value="ECO:0007669"/>
    <property type="project" value="UniProtKB-KW"/>
</dbReference>
<evidence type="ECO:0000313" key="7">
    <source>
        <dbReference type="WBParaSite" id="PSU_v2.g1430.t1"/>
    </source>
</evidence>
<evidence type="ECO:0000256" key="3">
    <source>
        <dbReference type="ARBA" id="ARBA00022842"/>
    </source>
</evidence>
<dbReference type="Proteomes" id="UP000887577">
    <property type="component" value="Unplaced"/>
</dbReference>
<dbReference type="GO" id="GO:0005886">
    <property type="term" value="C:plasma membrane"/>
    <property type="evidence" value="ECO:0007669"/>
    <property type="project" value="TreeGrafter"/>
</dbReference>
<dbReference type="GO" id="GO:0012505">
    <property type="term" value="C:endomembrane system"/>
    <property type="evidence" value="ECO:0007669"/>
    <property type="project" value="UniProtKB-SubCell"/>
</dbReference>
<accession>A0A914Y9U5</accession>
<keyword evidence="4" id="KW-0812">Transmembrane</keyword>
<reference evidence="7" key="1">
    <citation type="submission" date="2022-11" db="UniProtKB">
        <authorList>
            <consortium name="WormBaseParasite"/>
        </authorList>
    </citation>
    <scope>IDENTIFICATION</scope>
</reference>
<organism evidence="6 7">
    <name type="scientific">Panagrolaimus superbus</name>
    <dbReference type="NCBI Taxonomy" id="310955"/>
    <lineage>
        <taxon>Eukaryota</taxon>
        <taxon>Metazoa</taxon>
        <taxon>Ecdysozoa</taxon>
        <taxon>Nematoda</taxon>
        <taxon>Chromadorea</taxon>
        <taxon>Rhabditida</taxon>
        <taxon>Tylenchina</taxon>
        <taxon>Panagrolaimomorpha</taxon>
        <taxon>Panagrolaimoidea</taxon>
        <taxon>Panagrolaimidae</taxon>
        <taxon>Panagrolaimus</taxon>
    </lineage>
</organism>
<dbReference type="InterPro" id="IPR023298">
    <property type="entry name" value="ATPase_P-typ_TM_dom_sf"/>
</dbReference>
<dbReference type="PANTHER" id="PTHR24093:SF369">
    <property type="entry name" value="CALCIUM-TRANSPORTING ATPASE"/>
    <property type="match status" value="1"/>
</dbReference>
<dbReference type="GO" id="GO:0051480">
    <property type="term" value="P:regulation of cytosolic calcium ion concentration"/>
    <property type="evidence" value="ECO:0007669"/>
    <property type="project" value="TreeGrafter"/>
</dbReference>
<protein>
    <submittedName>
        <fullName evidence="7">Cation-transporting P-type ATPase C-terminal domain-containing protein</fullName>
    </submittedName>
</protein>
<keyword evidence="3" id="KW-0460">Magnesium</keyword>
<feature type="transmembrane region" description="Helical" evidence="4">
    <location>
        <begin position="43"/>
        <end position="61"/>
    </location>
</feature>
<evidence type="ECO:0000313" key="6">
    <source>
        <dbReference type="Proteomes" id="UP000887577"/>
    </source>
</evidence>
<evidence type="ECO:0000259" key="5">
    <source>
        <dbReference type="Pfam" id="PF00689"/>
    </source>
</evidence>
<feature type="transmembrane region" description="Helical" evidence="4">
    <location>
        <begin position="113"/>
        <end position="134"/>
    </location>
</feature>
<feature type="transmembrane region" description="Helical" evidence="4">
    <location>
        <begin position="5"/>
        <end position="23"/>
    </location>
</feature>
<dbReference type="Pfam" id="PF00689">
    <property type="entry name" value="Cation_ATPase_C"/>
    <property type="match status" value="1"/>
</dbReference>
<dbReference type="PANTHER" id="PTHR24093">
    <property type="entry name" value="CATION TRANSPORTING ATPASE"/>
    <property type="match status" value="1"/>
</dbReference>